<proteinExistence type="predicted"/>
<dbReference type="Proteomes" id="UP000694580">
    <property type="component" value="Chromosome 9"/>
</dbReference>
<evidence type="ECO:0000313" key="4">
    <source>
        <dbReference type="Proteomes" id="UP000694580"/>
    </source>
</evidence>
<protein>
    <recommendedName>
        <fullName evidence="5">Methyltransferase like 21C</fullName>
    </recommendedName>
</protein>
<reference evidence="3 4" key="1">
    <citation type="submission" date="2020-06" db="EMBL/GenBank/DDBJ databases">
        <authorList>
            <consortium name="Wellcome Sanger Institute Data Sharing"/>
        </authorList>
    </citation>
    <scope>NUCLEOTIDE SEQUENCE [LARGE SCALE GENOMIC DNA]</scope>
</reference>
<dbReference type="PANTHER" id="PTHR14614:SF13">
    <property type="entry name" value="PROTEIN-LYSINE METHYLTRANSFERASE METTL21C"/>
    <property type="match status" value="1"/>
</dbReference>
<dbReference type="GO" id="GO:0008168">
    <property type="term" value="F:methyltransferase activity"/>
    <property type="evidence" value="ECO:0007669"/>
    <property type="project" value="UniProtKB-KW"/>
</dbReference>
<evidence type="ECO:0000256" key="1">
    <source>
        <dbReference type="ARBA" id="ARBA00022603"/>
    </source>
</evidence>
<dbReference type="AlphaFoldDB" id="A0AAY4C7I1"/>
<evidence type="ECO:0000256" key="2">
    <source>
        <dbReference type="ARBA" id="ARBA00022691"/>
    </source>
</evidence>
<dbReference type="InterPro" id="IPR019410">
    <property type="entry name" value="Methyltransf_16"/>
</dbReference>
<dbReference type="Ensembl" id="ENSDCDT00010035924.1">
    <property type="protein sequence ID" value="ENSDCDP00010029135.1"/>
    <property type="gene ID" value="ENSDCDG00010018345.1"/>
</dbReference>
<keyword evidence="1" id="KW-0489">Methyltransferase</keyword>
<dbReference type="InterPro" id="IPR029063">
    <property type="entry name" value="SAM-dependent_MTases_sf"/>
</dbReference>
<dbReference type="GeneTree" id="ENSGT00940000156596"/>
<dbReference type="PANTHER" id="PTHR14614">
    <property type="entry name" value="HEPATOCELLULAR CARCINOMA-ASSOCIATED ANTIGEN"/>
    <property type="match status" value="1"/>
</dbReference>
<evidence type="ECO:0000313" key="3">
    <source>
        <dbReference type="Ensembl" id="ENSDCDP00010029135.1"/>
    </source>
</evidence>
<dbReference type="Gene3D" id="3.40.50.150">
    <property type="entry name" value="Vaccinia Virus protein VP39"/>
    <property type="match status" value="1"/>
</dbReference>
<accession>A0AAY4C7I1</accession>
<reference evidence="3" key="3">
    <citation type="submission" date="2025-09" db="UniProtKB">
        <authorList>
            <consortium name="Ensembl"/>
        </authorList>
    </citation>
    <scope>IDENTIFICATION</scope>
</reference>
<organism evidence="3 4">
    <name type="scientific">Denticeps clupeoides</name>
    <name type="common">denticle herring</name>
    <dbReference type="NCBI Taxonomy" id="299321"/>
    <lineage>
        <taxon>Eukaryota</taxon>
        <taxon>Metazoa</taxon>
        <taxon>Chordata</taxon>
        <taxon>Craniata</taxon>
        <taxon>Vertebrata</taxon>
        <taxon>Euteleostomi</taxon>
        <taxon>Actinopterygii</taxon>
        <taxon>Neopterygii</taxon>
        <taxon>Teleostei</taxon>
        <taxon>Clupei</taxon>
        <taxon>Clupeiformes</taxon>
        <taxon>Denticipitoidei</taxon>
        <taxon>Denticipitidae</taxon>
        <taxon>Denticeps</taxon>
    </lineage>
</organism>
<keyword evidence="1" id="KW-0808">Transferase</keyword>
<keyword evidence="2" id="KW-0949">S-adenosyl-L-methionine</keyword>
<gene>
    <name evidence="3" type="primary">METTL21C</name>
</gene>
<dbReference type="Pfam" id="PF10294">
    <property type="entry name" value="Methyltransf_16"/>
    <property type="match status" value="1"/>
</dbReference>
<sequence>CKRHALSRRNVWEPSVFYGLGIEKFFFAGHEIEIRESLDSYGALVWPGVTCIFGLENNHLQMNLQDKAVLEIGAGTGLVSVVACLQGAWVTATDLPDILSNLNFNLTRNTRRRCLYTPQVTELTWGQNLERTLPSSILRYDYVLAADVVYLHKCLDELLLTMKHFCRPGTTLLWANKMRFQSDLQFIKLFKDTFTTTLLAEIPQYDVRIYQATYKE</sequence>
<dbReference type="SUPFAM" id="SSF53335">
    <property type="entry name" value="S-adenosyl-L-methionine-dependent methyltransferases"/>
    <property type="match status" value="1"/>
</dbReference>
<keyword evidence="4" id="KW-1185">Reference proteome</keyword>
<reference evidence="3" key="2">
    <citation type="submission" date="2025-08" db="UniProtKB">
        <authorList>
            <consortium name="Ensembl"/>
        </authorList>
    </citation>
    <scope>IDENTIFICATION</scope>
</reference>
<dbReference type="GO" id="GO:0032259">
    <property type="term" value="P:methylation"/>
    <property type="evidence" value="ECO:0007669"/>
    <property type="project" value="UniProtKB-KW"/>
</dbReference>
<evidence type="ECO:0008006" key="5">
    <source>
        <dbReference type="Google" id="ProtNLM"/>
    </source>
</evidence>
<name>A0AAY4C7I1_9TELE</name>